<dbReference type="Proteomes" id="UP001321760">
    <property type="component" value="Unassembled WGS sequence"/>
</dbReference>
<evidence type="ECO:0000256" key="6">
    <source>
        <dbReference type="ARBA" id="ARBA00023180"/>
    </source>
</evidence>
<accession>A0AAV9GPL0</accession>
<keyword evidence="11" id="KW-1185">Reference proteome</keyword>
<name>A0AAV9GPL0_9PEZI</name>
<keyword evidence="2 9" id="KW-0812">Transmembrane</keyword>
<dbReference type="EMBL" id="MU865933">
    <property type="protein sequence ID" value="KAK4450355.1"/>
    <property type="molecule type" value="Genomic_DNA"/>
</dbReference>
<keyword evidence="4" id="KW-0843">Virulence</keyword>
<dbReference type="PANTHER" id="PTHR33365:SF14">
    <property type="entry name" value="TAT PATHWAY SIGNAL SEQUENCE"/>
    <property type="match status" value="1"/>
</dbReference>
<evidence type="ECO:0000256" key="2">
    <source>
        <dbReference type="ARBA" id="ARBA00022692"/>
    </source>
</evidence>
<comment type="caution">
    <text evidence="10">The sequence shown here is derived from an EMBL/GenBank/DDBJ whole genome shotgun (WGS) entry which is preliminary data.</text>
</comment>
<evidence type="ECO:0000256" key="8">
    <source>
        <dbReference type="SAM" id="MobiDB-lite"/>
    </source>
</evidence>
<keyword evidence="5 9" id="KW-0472">Membrane</keyword>
<comment type="similarity">
    <text evidence="7">Belongs to the ustYa family.</text>
</comment>
<evidence type="ECO:0000256" key="7">
    <source>
        <dbReference type="ARBA" id="ARBA00035112"/>
    </source>
</evidence>
<dbReference type="InterPro" id="IPR021765">
    <property type="entry name" value="UstYa-like"/>
</dbReference>
<dbReference type="GO" id="GO:0043386">
    <property type="term" value="P:mycotoxin biosynthetic process"/>
    <property type="evidence" value="ECO:0007669"/>
    <property type="project" value="InterPro"/>
</dbReference>
<feature type="transmembrane region" description="Helical" evidence="9">
    <location>
        <begin position="51"/>
        <end position="72"/>
    </location>
</feature>
<dbReference type="GO" id="GO:0016020">
    <property type="term" value="C:membrane"/>
    <property type="evidence" value="ECO:0007669"/>
    <property type="project" value="UniProtKB-SubCell"/>
</dbReference>
<reference evidence="10" key="1">
    <citation type="journal article" date="2023" name="Mol. Phylogenet. Evol.">
        <title>Genome-scale phylogeny and comparative genomics of the fungal order Sordariales.</title>
        <authorList>
            <person name="Hensen N."/>
            <person name="Bonometti L."/>
            <person name="Westerberg I."/>
            <person name="Brannstrom I.O."/>
            <person name="Guillou S."/>
            <person name="Cros-Aarteil S."/>
            <person name="Calhoun S."/>
            <person name="Haridas S."/>
            <person name="Kuo A."/>
            <person name="Mondo S."/>
            <person name="Pangilinan J."/>
            <person name="Riley R."/>
            <person name="LaButti K."/>
            <person name="Andreopoulos B."/>
            <person name="Lipzen A."/>
            <person name="Chen C."/>
            <person name="Yan M."/>
            <person name="Daum C."/>
            <person name="Ng V."/>
            <person name="Clum A."/>
            <person name="Steindorff A."/>
            <person name="Ohm R.A."/>
            <person name="Martin F."/>
            <person name="Silar P."/>
            <person name="Natvig D.O."/>
            <person name="Lalanne C."/>
            <person name="Gautier V."/>
            <person name="Ament-Velasquez S.L."/>
            <person name="Kruys A."/>
            <person name="Hutchinson M.I."/>
            <person name="Powell A.J."/>
            <person name="Barry K."/>
            <person name="Miller A.N."/>
            <person name="Grigoriev I.V."/>
            <person name="Debuchy R."/>
            <person name="Gladieux P."/>
            <person name="Hiltunen Thoren M."/>
            <person name="Johannesson H."/>
        </authorList>
    </citation>
    <scope>NUCLEOTIDE SEQUENCE</scope>
    <source>
        <strain evidence="10">PSN243</strain>
    </source>
</reference>
<evidence type="ECO:0000256" key="9">
    <source>
        <dbReference type="SAM" id="Phobius"/>
    </source>
</evidence>
<keyword evidence="6" id="KW-0325">Glycoprotein</keyword>
<evidence type="ECO:0000256" key="1">
    <source>
        <dbReference type="ARBA" id="ARBA00004167"/>
    </source>
</evidence>
<protein>
    <recommendedName>
        <fullName evidence="12">Tat pathway signal sequence</fullName>
    </recommendedName>
</protein>
<proteinExistence type="inferred from homology"/>
<evidence type="ECO:0008006" key="12">
    <source>
        <dbReference type="Google" id="ProtNLM"/>
    </source>
</evidence>
<evidence type="ECO:0000256" key="4">
    <source>
        <dbReference type="ARBA" id="ARBA00023026"/>
    </source>
</evidence>
<evidence type="ECO:0000256" key="5">
    <source>
        <dbReference type="ARBA" id="ARBA00023136"/>
    </source>
</evidence>
<dbReference type="AlphaFoldDB" id="A0AAV9GPL0"/>
<keyword evidence="3 9" id="KW-1133">Transmembrane helix</keyword>
<feature type="region of interest" description="Disordered" evidence="8">
    <location>
        <begin position="1"/>
        <end position="38"/>
    </location>
</feature>
<organism evidence="10 11">
    <name type="scientific">Podospora aff. communis PSN243</name>
    <dbReference type="NCBI Taxonomy" id="3040156"/>
    <lineage>
        <taxon>Eukaryota</taxon>
        <taxon>Fungi</taxon>
        <taxon>Dikarya</taxon>
        <taxon>Ascomycota</taxon>
        <taxon>Pezizomycotina</taxon>
        <taxon>Sordariomycetes</taxon>
        <taxon>Sordariomycetidae</taxon>
        <taxon>Sordariales</taxon>
        <taxon>Podosporaceae</taxon>
        <taxon>Podospora</taxon>
    </lineage>
</organism>
<reference evidence="10" key="2">
    <citation type="submission" date="2023-05" db="EMBL/GenBank/DDBJ databases">
        <authorList>
            <consortium name="Lawrence Berkeley National Laboratory"/>
            <person name="Steindorff A."/>
            <person name="Hensen N."/>
            <person name="Bonometti L."/>
            <person name="Westerberg I."/>
            <person name="Brannstrom I.O."/>
            <person name="Guillou S."/>
            <person name="Cros-Aarteil S."/>
            <person name="Calhoun S."/>
            <person name="Haridas S."/>
            <person name="Kuo A."/>
            <person name="Mondo S."/>
            <person name="Pangilinan J."/>
            <person name="Riley R."/>
            <person name="Labutti K."/>
            <person name="Andreopoulos B."/>
            <person name="Lipzen A."/>
            <person name="Chen C."/>
            <person name="Yanf M."/>
            <person name="Daum C."/>
            <person name="Ng V."/>
            <person name="Clum A."/>
            <person name="Ohm R."/>
            <person name="Martin F."/>
            <person name="Silar P."/>
            <person name="Natvig D."/>
            <person name="Lalanne C."/>
            <person name="Gautier V."/>
            <person name="Ament-Velasquez S.L."/>
            <person name="Kruys A."/>
            <person name="Hutchinson M.I."/>
            <person name="Powell A.J."/>
            <person name="Barry K."/>
            <person name="Miller A.N."/>
            <person name="Grigoriev I.V."/>
            <person name="Debuchy R."/>
            <person name="Gladieux P."/>
            <person name="Thoren M.H."/>
            <person name="Johannesson H."/>
        </authorList>
    </citation>
    <scope>NUCLEOTIDE SEQUENCE</scope>
    <source>
        <strain evidence="10">PSN243</strain>
    </source>
</reference>
<evidence type="ECO:0000313" key="10">
    <source>
        <dbReference type="EMBL" id="KAK4450355.1"/>
    </source>
</evidence>
<evidence type="ECO:0000313" key="11">
    <source>
        <dbReference type="Proteomes" id="UP001321760"/>
    </source>
</evidence>
<comment type="subcellular location">
    <subcellularLocation>
        <location evidence="1">Membrane</location>
        <topology evidence="1">Single-pass membrane protein</topology>
    </subcellularLocation>
</comment>
<sequence>MEKVFAKGWMPVRRSDEDSSSQDGLLADNGNGNDEATITKPRSKWRKCSPCFLLTVVNIAICITTLTSITLLNRHQFESRFPEDKLIFPTLNMSPPTPRSRFWTNESTSIYIQPPSPAVDAAWDTLSLENLEMTTITASQALALGRDPSLLSRVPTSWGLGPDLFFAQIGVFHLIHCLDEIRKQMHYDHYHLEMFGRDPPEEFKNHKNHCVHVLLENLLCQASTDVVTHNWREGYSVPLADFHPEGRQCRNFDGLWEAAKERAIRDYRTEWRKLTPPVGARILPAPTPRLYPPGGHHHDG</sequence>
<gene>
    <name evidence="10" type="ORF">QBC34DRAFT_437590</name>
</gene>
<dbReference type="Pfam" id="PF11807">
    <property type="entry name" value="UstYa"/>
    <property type="match status" value="1"/>
</dbReference>
<evidence type="ECO:0000256" key="3">
    <source>
        <dbReference type="ARBA" id="ARBA00022989"/>
    </source>
</evidence>
<dbReference type="PANTHER" id="PTHR33365">
    <property type="entry name" value="YALI0B05434P"/>
    <property type="match status" value="1"/>
</dbReference>